<dbReference type="Proteomes" id="UP001549921">
    <property type="component" value="Unassembled WGS sequence"/>
</dbReference>
<dbReference type="Pfam" id="PF18701">
    <property type="entry name" value="DUF5641"/>
    <property type="match status" value="1"/>
</dbReference>
<comment type="caution">
    <text evidence="2">The sequence shown here is derived from an EMBL/GenBank/DDBJ whole genome shotgun (WGS) entry which is preliminary data.</text>
</comment>
<dbReference type="GO" id="GO:0042575">
    <property type="term" value="C:DNA polymerase complex"/>
    <property type="evidence" value="ECO:0007669"/>
    <property type="project" value="UniProtKB-ARBA"/>
</dbReference>
<dbReference type="SUPFAM" id="SSF53098">
    <property type="entry name" value="Ribonuclease H-like"/>
    <property type="match status" value="1"/>
</dbReference>
<dbReference type="SUPFAM" id="SSF56672">
    <property type="entry name" value="DNA/RNA polymerases"/>
    <property type="match status" value="1"/>
</dbReference>
<dbReference type="CDD" id="cd01644">
    <property type="entry name" value="RT_pepA17"/>
    <property type="match status" value="1"/>
</dbReference>
<dbReference type="InterPro" id="IPR021109">
    <property type="entry name" value="Peptidase_aspartic_dom_sf"/>
</dbReference>
<dbReference type="InterPro" id="IPR001584">
    <property type="entry name" value="Integrase_cat-core"/>
</dbReference>
<feature type="domain" description="Integrase catalytic" evidence="1">
    <location>
        <begin position="1283"/>
        <end position="1470"/>
    </location>
</feature>
<sequence>MHWLEFRDTFLSMIHNNDRINNISKFHYLRASLQGSAAIIIKNIDFSDKNYVTAWNLLQERYNNPRLLVNNHVQALFNVEAITKESSRAIRYLLDNTNKNVRALTSLNQPTQHWDTIIIHMMSTKLDAVTSRYWEEFRNTLSEAPTLSEFTSFLSNRADLLETLEENKAKHFNKSDQSKPKNFLLVSNESVTQNKYKNTQCPMCKGNHILYNCDKFRELTIEKRISKAKELKVCLNCLRPGHSQIKCRLSHCRYCRYKHSTLLHLEKSESVTVPNLDTHLPTEQDVTLHSDTSQCNINEVSLSTSLSTSQPTTSSHVLLSTALVQVYDSKGKGHDARLLLDNGSTANLITQELCSKLGLSRRASGSTVTGICNQNTKTSQSCSIKVKSKFSDYELNLDCILVPQITKSLPSRFINIDSIPIPTGIQLADPYFNIPAAIDILVGAETFWNVICNNSIDLGKGQPKLCETRLGWLISGYVPRAPQSHTHLCHFLNQDSNLTQFWELDSIESKYSMTSEERACEEHFLANTYRTEEGRFVVTMPLKRDPQELGDSYYMAKIRFLSLERRFERDPEFKERYVDFIHEYEELGHMSENQSSSKSASNSVNYYLPHHGVLRESSTTTKLRTVFDASAITTSGLSLNDIQMIGPNVQDDLLSILIRFRQHKFVISGDIEKMYRAIEINPVQRPLQQILFRSDPSQPIKTYTLNTVTYGTASAPYLATKCLSTLANTVSNVSIKEPLSHDFYVDDYLSGGATEEEVIEKTKGIISVLSSAKFNLRKFQSNSPHILKAINHDDSNSCNVLTLNENNQNYASKTLGLHWICDSDVLSFSINIDLQDKITKRHILSVISQIFDPLGLVGAAIVQAKIIMQMLWKSKLDWDTEVPDDIKALWNAFSSKLHLLNNLRIPRWVLQDACSNVQLHIFTDASEKAYGACLYVRSVGIDGRVHVQLIASKNRVAPIKPTTMPRLELCGALVGARLCCKVLKALRLQVLCKFWCDSTIVLSWLQMPAQRLKPFVRNRVNEINELTSGSSWGYVPSLDNPADLVSRGVKADLISSCALWWSGPQYLQHPESTWPSQPSQKRDLPEVICHLTQSDTTQTHTDSLSQLIHKHSNYSRLYKFIFNCKNKHDKITGHLTQEEIQSSLLTILKHCQSKMFAEEYSLLLAGKPLPTKNRLLSLSPFLDSNNIIRVGGRLDNSPYTYDHKHPVLLCSKHHITKLIFRTQHLKLLHAGPLCLLANIRQTYWPLGGRNLARQTVNKCVTCFRHKCKNVQPIMGQLPVHRTTLEFPFLHCFVDYAGPVHIADKKGRGCKLIKAYLCIFVCSAVKAVHLELVTELSKEAYLAALRRFISRRGKPQSITSDNGTNFVGACNELTSFLSSSDIGSDLADEGIKFNFTPPYSPHFNGLAESAVRSTKRHLKTVLNLTHFTYEEMNTCLTQIEAILNSRPISPMSTDPLDMAALTPAHFLIGRTLTAVPSPQVAEDAKLLTLQRYRRVEAIKQHFWRRFSDEYITLLQKKTKWHQGTSLQLDGPLVLVKDKTAPPLVWLLGRITKVYPGVDGVNRVAEIKTKKGTIRRGFNNICVLPADDQDDHQF</sequence>
<reference evidence="2 3" key="1">
    <citation type="submission" date="2024-06" db="EMBL/GenBank/DDBJ databases">
        <title>A chromosome-level genome assembly of beet webworm, Loxostege sticticalis.</title>
        <authorList>
            <person name="Zhang Y."/>
        </authorList>
    </citation>
    <scope>NUCLEOTIDE SEQUENCE [LARGE SCALE GENOMIC DNA]</scope>
    <source>
        <strain evidence="2">AQ028</strain>
        <tissue evidence="2">Male pupae</tissue>
    </source>
</reference>
<dbReference type="Gene3D" id="2.40.70.10">
    <property type="entry name" value="Acid Proteases"/>
    <property type="match status" value="1"/>
</dbReference>
<evidence type="ECO:0000313" key="3">
    <source>
        <dbReference type="Proteomes" id="UP001549921"/>
    </source>
</evidence>
<dbReference type="InterPro" id="IPR008042">
    <property type="entry name" value="Retrotrans_Pao"/>
</dbReference>
<dbReference type="Gene3D" id="3.30.420.10">
    <property type="entry name" value="Ribonuclease H-like superfamily/Ribonuclease H"/>
    <property type="match status" value="1"/>
</dbReference>
<dbReference type="InterPro" id="IPR043128">
    <property type="entry name" value="Rev_trsase/Diguanyl_cyclase"/>
</dbReference>
<protein>
    <recommendedName>
        <fullName evidence="1">Integrase catalytic domain-containing protein</fullName>
    </recommendedName>
</protein>
<dbReference type="EMBL" id="JBEDNZ010000010">
    <property type="protein sequence ID" value="KAL0833106.1"/>
    <property type="molecule type" value="Genomic_DNA"/>
</dbReference>
<evidence type="ECO:0000313" key="2">
    <source>
        <dbReference type="EMBL" id="KAL0833106.1"/>
    </source>
</evidence>
<proteinExistence type="predicted"/>
<dbReference type="GO" id="GO:0071897">
    <property type="term" value="P:DNA biosynthetic process"/>
    <property type="evidence" value="ECO:0007669"/>
    <property type="project" value="UniProtKB-ARBA"/>
</dbReference>
<name>A0ABD0T521_LOXSC</name>
<dbReference type="InterPro" id="IPR005312">
    <property type="entry name" value="DUF1759"/>
</dbReference>
<dbReference type="Pfam" id="PF05380">
    <property type="entry name" value="Peptidase_A17"/>
    <property type="match status" value="1"/>
</dbReference>
<dbReference type="InterPro" id="IPR012337">
    <property type="entry name" value="RNaseH-like_sf"/>
</dbReference>
<dbReference type="PROSITE" id="PS50994">
    <property type="entry name" value="INTEGRASE"/>
    <property type="match status" value="1"/>
</dbReference>
<gene>
    <name evidence="2" type="ORF">ABMA28_001216</name>
</gene>
<evidence type="ECO:0000259" key="1">
    <source>
        <dbReference type="PROSITE" id="PS50994"/>
    </source>
</evidence>
<dbReference type="Pfam" id="PF03564">
    <property type="entry name" value="DUF1759"/>
    <property type="match status" value="1"/>
</dbReference>
<dbReference type="InterPro" id="IPR040676">
    <property type="entry name" value="DUF5641"/>
</dbReference>
<dbReference type="PANTHER" id="PTHR47331">
    <property type="entry name" value="PHD-TYPE DOMAIN-CONTAINING PROTEIN"/>
    <property type="match status" value="1"/>
</dbReference>
<organism evidence="2 3">
    <name type="scientific">Loxostege sticticalis</name>
    <name type="common">Beet webworm moth</name>
    <dbReference type="NCBI Taxonomy" id="481309"/>
    <lineage>
        <taxon>Eukaryota</taxon>
        <taxon>Metazoa</taxon>
        <taxon>Ecdysozoa</taxon>
        <taxon>Arthropoda</taxon>
        <taxon>Hexapoda</taxon>
        <taxon>Insecta</taxon>
        <taxon>Pterygota</taxon>
        <taxon>Neoptera</taxon>
        <taxon>Endopterygota</taxon>
        <taxon>Lepidoptera</taxon>
        <taxon>Glossata</taxon>
        <taxon>Ditrysia</taxon>
        <taxon>Pyraloidea</taxon>
        <taxon>Crambidae</taxon>
        <taxon>Pyraustinae</taxon>
        <taxon>Loxostege</taxon>
    </lineage>
</organism>
<dbReference type="CDD" id="cd00303">
    <property type="entry name" value="retropepsin_like"/>
    <property type="match status" value="1"/>
</dbReference>
<dbReference type="InterPro" id="IPR036397">
    <property type="entry name" value="RNaseH_sf"/>
</dbReference>
<dbReference type="PANTHER" id="PTHR47331:SF1">
    <property type="entry name" value="GAG-LIKE PROTEIN"/>
    <property type="match status" value="1"/>
</dbReference>
<dbReference type="Gene3D" id="3.10.10.10">
    <property type="entry name" value="HIV Type 1 Reverse Transcriptase, subunit A, domain 1"/>
    <property type="match status" value="1"/>
</dbReference>
<dbReference type="InterPro" id="IPR043502">
    <property type="entry name" value="DNA/RNA_pol_sf"/>
</dbReference>
<dbReference type="Gene3D" id="3.30.70.270">
    <property type="match status" value="1"/>
</dbReference>
<accession>A0ABD0T521</accession>